<evidence type="ECO:0000256" key="15">
    <source>
        <dbReference type="ARBA" id="ARBA00031446"/>
    </source>
</evidence>
<feature type="disulfide bond" description="Redox-active" evidence="17">
    <location>
        <begin position="164"/>
        <end position="166"/>
    </location>
</feature>
<evidence type="ECO:0000256" key="17">
    <source>
        <dbReference type="HAMAP-Rule" id="MF_02089"/>
    </source>
</evidence>
<evidence type="ECO:0000313" key="20">
    <source>
        <dbReference type="Proteomes" id="UP000482487"/>
    </source>
</evidence>
<keyword evidence="13 17" id="KW-1015">Disulfide bond</keyword>
<evidence type="ECO:0000256" key="5">
    <source>
        <dbReference type="ARBA" id="ARBA00016895"/>
    </source>
</evidence>
<feature type="binding site" evidence="17">
    <location>
        <position position="10"/>
    </location>
    <ligand>
        <name>[4Fe-4S] cluster</name>
        <dbReference type="ChEBI" id="CHEBI:49883"/>
    </ligand>
</feature>
<dbReference type="PANTHER" id="PTHR36701:SF1">
    <property type="entry name" value="EPOXYQUEUOSINE REDUCTASE QUEH"/>
    <property type="match status" value="1"/>
</dbReference>
<organism evidence="19 20">
    <name type="scientific">Solidesulfovibrio aerotolerans</name>
    <dbReference type="NCBI Taxonomy" id="295255"/>
    <lineage>
        <taxon>Bacteria</taxon>
        <taxon>Pseudomonadati</taxon>
        <taxon>Thermodesulfobacteriota</taxon>
        <taxon>Desulfovibrionia</taxon>
        <taxon>Desulfovibrionales</taxon>
        <taxon>Desulfovibrionaceae</taxon>
        <taxon>Solidesulfovibrio</taxon>
    </lineage>
</organism>
<dbReference type="EMBL" id="WVUD01000058">
    <property type="protein sequence ID" value="MYL85132.1"/>
    <property type="molecule type" value="Genomic_DNA"/>
</dbReference>
<dbReference type="InterPro" id="IPR003828">
    <property type="entry name" value="QueH"/>
</dbReference>
<dbReference type="AlphaFoldDB" id="A0A7C9MR26"/>
<dbReference type="GO" id="GO:0008616">
    <property type="term" value="P:tRNA queuosine(34) biosynthetic process"/>
    <property type="evidence" value="ECO:0007669"/>
    <property type="project" value="UniProtKB-UniRule"/>
</dbReference>
<keyword evidence="20" id="KW-1185">Reference proteome</keyword>
<keyword evidence="8 17" id="KW-0479">Metal-binding</keyword>
<comment type="caution">
    <text evidence="19">The sequence shown here is derived from an EMBL/GenBank/DDBJ whole genome shotgun (WGS) entry which is preliminary data.</text>
</comment>
<proteinExistence type="inferred from homology"/>
<protein>
    <recommendedName>
        <fullName evidence="5 17">Epoxyqueuosine reductase QueH</fullName>
        <ecNumber evidence="4 17">1.17.99.6</ecNumber>
    </recommendedName>
    <alternativeName>
        <fullName evidence="15 17">Queuosine biosynthesis protein QueH</fullName>
    </alternativeName>
</protein>
<feature type="binding site" evidence="17">
    <location>
        <position position="87"/>
    </location>
    <ligand>
        <name>[4Fe-4S] cluster</name>
        <dbReference type="ChEBI" id="CHEBI:49883"/>
    </ligand>
</feature>
<accession>A0A7C9MR26</accession>
<evidence type="ECO:0000256" key="9">
    <source>
        <dbReference type="ARBA" id="ARBA00022785"/>
    </source>
</evidence>
<gene>
    <name evidence="17" type="primary">queH</name>
    <name evidence="19" type="ORF">GTA51_18665</name>
</gene>
<evidence type="ECO:0000256" key="10">
    <source>
        <dbReference type="ARBA" id="ARBA00023002"/>
    </source>
</evidence>
<evidence type="ECO:0000256" key="4">
    <source>
        <dbReference type="ARBA" id="ARBA00012622"/>
    </source>
</evidence>
<keyword evidence="10 17" id="KW-0560">Oxidoreductase</keyword>
<evidence type="ECO:0000256" key="13">
    <source>
        <dbReference type="ARBA" id="ARBA00023157"/>
    </source>
</evidence>
<keyword evidence="9 17" id="KW-0671">Queuosine biosynthesis</keyword>
<evidence type="ECO:0000256" key="8">
    <source>
        <dbReference type="ARBA" id="ARBA00022723"/>
    </source>
</evidence>
<dbReference type="GO" id="GO:0052693">
    <property type="term" value="F:epoxyqueuosine reductase activity"/>
    <property type="evidence" value="ECO:0007669"/>
    <property type="project" value="UniProtKB-UniRule"/>
</dbReference>
<evidence type="ECO:0000256" key="14">
    <source>
        <dbReference type="ARBA" id="ARBA00023284"/>
    </source>
</evidence>
<comment type="similarity">
    <text evidence="3 17">Belongs to the QueH family.</text>
</comment>
<feature type="binding site" evidence="17">
    <location>
        <position position="84"/>
    </location>
    <ligand>
        <name>[4Fe-4S] cluster</name>
        <dbReference type="ChEBI" id="CHEBI:49883"/>
    </ligand>
</feature>
<reference evidence="19 20" key="1">
    <citation type="submission" date="2020-01" db="EMBL/GenBank/DDBJ databases">
        <title>Genome sequence of Desulfovibrio aerotolerans DSM 16695(T).</title>
        <authorList>
            <person name="Karnachuk O."/>
            <person name="Avakyan M."/>
            <person name="Mardanov A."/>
            <person name="Kadnikov V."/>
            <person name="Ravin N."/>
        </authorList>
    </citation>
    <scope>NUCLEOTIDE SEQUENCE [LARGE SCALE GENOMIC DNA]</scope>
    <source>
        <strain evidence="19 20">DSM 16695</strain>
    </source>
</reference>
<evidence type="ECO:0000256" key="1">
    <source>
        <dbReference type="ARBA" id="ARBA00002268"/>
    </source>
</evidence>
<dbReference type="GO" id="GO:0051539">
    <property type="term" value="F:4 iron, 4 sulfur cluster binding"/>
    <property type="evidence" value="ECO:0007669"/>
    <property type="project" value="UniProtKB-UniRule"/>
</dbReference>
<evidence type="ECO:0000256" key="18">
    <source>
        <dbReference type="SAM" id="MobiDB-lite"/>
    </source>
</evidence>
<evidence type="ECO:0000256" key="2">
    <source>
        <dbReference type="ARBA" id="ARBA00004691"/>
    </source>
</evidence>
<dbReference type="OrthoDB" id="9801033at2"/>
<evidence type="ECO:0000256" key="16">
    <source>
        <dbReference type="ARBA" id="ARBA00047415"/>
    </source>
</evidence>
<sequence>MTRRILLHLCCGPCAIAPLLRLTEAGWSVVGLFANDNIQPAAEWLRRRDGAAQVAQRLGIALHSDAYDPLPHMRRSLADPAGRCRPCWAERLNRSAAKARELGCDAFTSSLLYSKYQDHAAITALGEAAAASHGVAFHYADYRVHWDEGIALSRAWDIYRQPYCGCILSELDRYAKKLRRPPDVGKAQEASGGRGFAPDPTGGMIPPDPSLGKVV</sequence>
<keyword evidence="11 17" id="KW-0408">Iron</keyword>
<dbReference type="Pfam" id="PF02677">
    <property type="entry name" value="QueH"/>
    <property type="match status" value="1"/>
</dbReference>
<comment type="function">
    <text evidence="1 17">Catalyzes the conversion of epoxyqueuosine (oQ) to queuosine (Q), which is a hypermodified base found in the wobble positions of tRNA(Asp), tRNA(Asn), tRNA(His) and tRNA(Tyr).</text>
</comment>
<feature type="binding site" evidence="17">
    <location>
        <position position="11"/>
    </location>
    <ligand>
        <name>[4Fe-4S] cluster</name>
        <dbReference type="ChEBI" id="CHEBI:49883"/>
    </ligand>
</feature>
<dbReference type="GO" id="GO:0046872">
    <property type="term" value="F:metal ion binding"/>
    <property type="evidence" value="ECO:0007669"/>
    <property type="project" value="UniProtKB-KW"/>
</dbReference>
<dbReference type="EC" id="1.17.99.6" evidence="4 17"/>
<dbReference type="Proteomes" id="UP000482487">
    <property type="component" value="Unassembled WGS sequence"/>
</dbReference>
<keyword evidence="7 17" id="KW-0819">tRNA processing</keyword>
<keyword evidence="12 17" id="KW-0411">Iron-sulfur</keyword>
<evidence type="ECO:0000256" key="3">
    <source>
        <dbReference type="ARBA" id="ARBA00008207"/>
    </source>
</evidence>
<keyword evidence="14 17" id="KW-0676">Redox-active center</keyword>
<name>A0A7C9MR26_9BACT</name>
<dbReference type="UniPathway" id="UPA00392"/>
<feature type="region of interest" description="Disordered" evidence="18">
    <location>
        <begin position="182"/>
        <end position="215"/>
    </location>
</feature>
<dbReference type="HAMAP" id="MF_02089">
    <property type="entry name" value="QueH"/>
    <property type="match status" value="1"/>
</dbReference>
<dbReference type="PANTHER" id="PTHR36701">
    <property type="entry name" value="EPOXYQUEUOSINE REDUCTASE QUEH"/>
    <property type="match status" value="1"/>
</dbReference>
<evidence type="ECO:0000313" key="19">
    <source>
        <dbReference type="EMBL" id="MYL85132.1"/>
    </source>
</evidence>
<dbReference type="RefSeq" id="WP_160963811.1">
    <property type="nucleotide sequence ID" value="NZ_WVUD01000058.1"/>
</dbReference>
<evidence type="ECO:0000256" key="6">
    <source>
        <dbReference type="ARBA" id="ARBA00022485"/>
    </source>
</evidence>
<evidence type="ECO:0000256" key="12">
    <source>
        <dbReference type="ARBA" id="ARBA00023014"/>
    </source>
</evidence>
<comment type="pathway">
    <text evidence="2 17">tRNA modification; tRNA-queuosine biosynthesis.</text>
</comment>
<evidence type="ECO:0000256" key="7">
    <source>
        <dbReference type="ARBA" id="ARBA00022694"/>
    </source>
</evidence>
<comment type="catalytic activity">
    <reaction evidence="16 17">
        <text>epoxyqueuosine(34) in tRNA + AH2 = queuosine(34) in tRNA + A + H2O</text>
        <dbReference type="Rhea" id="RHEA:32159"/>
        <dbReference type="Rhea" id="RHEA-COMP:18571"/>
        <dbReference type="Rhea" id="RHEA-COMP:18582"/>
        <dbReference type="ChEBI" id="CHEBI:13193"/>
        <dbReference type="ChEBI" id="CHEBI:15377"/>
        <dbReference type="ChEBI" id="CHEBI:17499"/>
        <dbReference type="ChEBI" id="CHEBI:194431"/>
        <dbReference type="ChEBI" id="CHEBI:194443"/>
        <dbReference type="EC" id="1.17.99.6"/>
    </reaction>
</comment>
<keyword evidence="6 17" id="KW-0004">4Fe-4S</keyword>
<evidence type="ECO:0000256" key="11">
    <source>
        <dbReference type="ARBA" id="ARBA00023004"/>
    </source>
</evidence>